<comment type="caution">
    <text evidence="2">The sequence shown here is derived from an EMBL/GenBank/DDBJ whole genome shotgun (WGS) entry which is preliminary data.</text>
</comment>
<reference evidence="2 3" key="1">
    <citation type="journal article" date="2012" name="J. Bacteriol.">
        <title>Genome sequence of the highly efficient arsenite-oxidizing bacterium Achromobacter arsenitoxydans SY8.</title>
        <authorList>
            <person name="Li X."/>
            <person name="Hu Y."/>
            <person name="Gong J."/>
            <person name="Lin Y."/>
            <person name="Johnstone L."/>
            <person name="Rensing C."/>
            <person name="Wang G."/>
        </authorList>
    </citation>
    <scope>NUCLEOTIDE SEQUENCE [LARGE SCALE GENOMIC DNA]</scope>
    <source>
        <strain evidence="2 3">SY8</strain>
    </source>
</reference>
<protein>
    <submittedName>
        <fullName evidence="2">Uncharacterized protein</fullName>
    </submittedName>
</protein>
<feature type="region of interest" description="Disordered" evidence="1">
    <location>
        <begin position="169"/>
        <end position="195"/>
    </location>
</feature>
<gene>
    <name evidence="2" type="ORF">KYC_08945</name>
</gene>
<name>H0F4U7_9BURK</name>
<dbReference type="PATRIC" id="fig|477184.5.peg.1771"/>
<evidence type="ECO:0000256" key="1">
    <source>
        <dbReference type="SAM" id="MobiDB-lite"/>
    </source>
</evidence>
<feature type="region of interest" description="Disordered" evidence="1">
    <location>
        <begin position="49"/>
        <end position="70"/>
    </location>
</feature>
<dbReference type="STRING" id="477184.KYC_08945"/>
<proteinExistence type="predicted"/>
<dbReference type="AlphaFoldDB" id="H0F4U7"/>
<evidence type="ECO:0000313" key="2">
    <source>
        <dbReference type="EMBL" id="EHK66748.1"/>
    </source>
</evidence>
<dbReference type="EMBL" id="AGUF01000037">
    <property type="protein sequence ID" value="EHK66748.1"/>
    <property type="molecule type" value="Genomic_DNA"/>
</dbReference>
<feature type="compositionally biased region" description="Polar residues" evidence="1">
    <location>
        <begin position="60"/>
        <end position="69"/>
    </location>
</feature>
<dbReference type="RefSeq" id="WP_008161132.1">
    <property type="nucleotide sequence ID" value="NZ_AGUF01000037.1"/>
</dbReference>
<keyword evidence="3" id="KW-1185">Reference proteome</keyword>
<evidence type="ECO:0000313" key="3">
    <source>
        <dbReference type="Proteomes" id="UP000003113"/>
    </source>
</evidence>
<accession>H0F4U7</accession>
<organism evidence="2 3">
    <name type="scientific">Achromobacter arsenitoxydans SY8</name>
    <dbReference type="NCBI Taxonomy" id="477184"/>
    <lineage>
        <taxon>Bacteria</taxon>
        <taxon>Pseudomonadati</taxon>
        <taxon>Pseudomonadota</taxon>
        <taxon>Betaproteobacteria</taxon>
        <taxon>Burkholderiales</taxon>
        <taxon>Alcaligenaceae</taxon>
        <taxon>Achromobacter</taxon>
    </lineage>
</organism>
<dbReference type="Proteomes" id="UP000003113">
    <property type="component" value="Unassembled WGS sequence"/>
</dbReference>
<dbReference type="OrthoDB" id="8667329at2"/>
<sequence length="195" mass="20981">MSTHTIDPIGAAGIDDVRDPYRAERLRAQIRAGHAARVQVSQFQRMQAARKPVAAATPSGPKTSISTKGSHLESATALRDDYTAHCLKAAIQAFHDQQARLDARAIEINQAMKAEQTMLQARAEAANDLGTIQGLLRLQPYRYSVGIPPILAQQLTAMASAAQAAVHPVAQTAKPRSSTEDAADAFHRRPRKASA</sequence>